<dbReference type="PANTHER" id="PTHR43280">
    <property type="entry name" value="ARAC-FAMILY TRANSCRIPTIONAL REGULATOR"/>
    <property type="match status" value="1"/>
</dbReference>
<dbReference type="EMBL" id="CP037954">
    <property type="protein sequence ID" value="QBO59559.1"/>
    <property type="molecule type" value="Genomic_DNA"/>
</dbReference>
<feature type="compositionally biased region" description="Low complexity" evidence="4">
    <location>
        <begin position="444"/>
        <end position="456"/>
    </location>
</feature>
<dbReference type="PROSITE" id="PS01124">
    <property type="entry name" value="HTH_ARAC_FAMILY_2"/>
    <property type="match status" value="1"/>
</dbReference>
<dbReference type="SUPFAM" id="SSF46689">
    <property type="entry name" value="Homeodomain-like"/>
    <property type="match status" value="1"/>
</dbReference>
<dbReference type="OrthoDB" id="5295174at2"/>
<dbReference type="AlphaFoldDB" id="A0A4P6ZIL6"/>
<dbReference type="SUPFAM" id="SSF48452">
    <property type="entry name" value="TPR-like"/>
    <property type="match status" value="1"/>
</dbReference>
<keyword evidence="8" id="KW-1185">Reference proteome</keyword>
<dbReference type="KEGG" id="csal:NBC122_02758"/>
<dbReference type="InterPro" id="IPR018060">
    <property type="entry name" value="HTH_AraC"/>
</dbReference>
<evidence type="ECO:0000259" key="6">
    <source>
        <dbReference type="PROSITE" id="PS01124"/>
    </source>
</evidence>
<dbReference type="Proteomes" id="UP000294419">
    <property type="component" value="Chromosome"/>
</dbReference>
<sequence length="576" mass="67579">MWKNQLTILLILCYNLILCQSVVGFTIPESLKNRSGKELNDAYDKVFRIDNVKSEVYANAILRKGKMMKNSNLIYEGYYKLAHVKGLASENGHPFADSLLQMTKNFISNEYPAKAHIIKGTLLYYDFKYSDALDYFISAQKLAKDKNKDQFFYVKKLIGILKTATGENEEALPLFIEYYQYEKNKINNNNGNTKNYIGSIFSLSNSYSKNENYNKSKFYSSIGLKECQKYNDYTYYNYFTLSDGISNFYLKNYKEAIKSFLSVEKEFLKNKDYDNLAISYYFLGKTYDQTQREKEAINYFLKTDSLSFALNKFLPVTRDGYERLIDYYKKEDKQVEQLKYINHLFYADSVMAHNNKYIAKDIYKKYDTPILLQDKELLINKLANKNNSLQLFLILSSLLVLVLLVIFFRTRKRLRRYQKQAVILLENIEIENSSKVRTEESENRLNNNQKNKSSLSEENYHDIKTKIIHFESSKGFIQNNLTLGKLAEDLDTNRDYLSKFINEEKGKNFSQYLNELRINYILLELKNDKKLRKYTISAIASEVGFSNSESFSNAFRRATGTLPSFYIKLLEKENNT</sequence>
<feature type="region of interest" description="Disordered" evidence="4">
    <location>
        <begin position="436"/>
        <end position="456"/>
    </location>
</feature>
<dbReference type="Gene3D" id="1.25.40.10">
    <property type="entry name" value="Tetratricopeptide repeat domain"/>
    <property type="match status" value="1"/>
</dbReference>
<protein>
    <submittedName>
        <fullName evidence="7">HTH-type transcriptional activator RhaR</fullName>
    </submittedName>
</protein>
<gene>
    <name evidence="7" type="primary">rhaR_3</name>
    <name evidence="7" type="ORF">NBC122_02758</name>
</gene>
<feature type="domain" description="HTH araC/xylS-type" evidence="6">
    <location>
        <begin position="477"/>
        <end position="569"/>
    </location>
</feature>
<keyword evidence="1" id="KW-0805">Transcription regulation</keyword>
<dbReference type="Pfam" id="PF12833">
    <property type="entry name" value="HTH_18"/>
    <property type="match status" value="1"/>
</dbReference>
<evidence type="ECO:0000256" key="1">
    <source>
        <dbReference type="ARBA" id="ARBA00023015"/>
    </source>
</evidence>
<dbReference type="SMART" id="SM00342">
    <property type="entry name" value="HTH_ARAC"/>
    <property type="match status" value="1"/>
</dbReference>
<evidence type="ECO:0000313" key="8">
    <source>
        <dbReference type="Proteomes" id="UP000294419"/>
    </source>
</evidence>
<keyword evidence="5" id="KW-0472">Membrane</keyword>
<reference evidence="7 8" key="1">
    <citation type="submission" date="2019-03" db="EMBL/GenBank/DDBJ databases">
        <authorList>
            <person name="Kim H."/>
            <person name="Yu S.-M."/>
        </authorList>
    </citation>
    <scope>NUCLEOTIDE SEQUENCE [LARGE SCALE GENOMIC DNA]</scope>
    <source>
        <strain evidence="7 8">NBC122</strain>
    </source>
</reference>
<dbReference type="InterPro" id="IPR011990">
    <property type="entry name" value="TPR-like_helical_dom_sf"/>
</dbReference>
<proteinExistence type="predicted"/>
<evidence type="ECO:0000256" key="5">
    <source>
        <dbReference type="SAM" id="Phobius"/>
    </source>
</evidence>
<keyword evidence="5" id="KW-1133">Transmembrane helix</keyword>
<dbReference type="GO" id="GO:0003700">
    <property type="term" value="F:DNA-binding transcription factor activity"/>
    <property type="evidence" value="ECO:0007669"/>
    <property type="project" value="InterPro"/>
</dbReference>
<accession>A0A4P6ZIL6</accession>
<dbReference type="GO" id="GO:0043565">
    <property type="term" value="F:sequence-specific DNA binding"/>
    <property type="evidence" value="ECO:0007669"/>
    <property type="project" value="InterPro"/>
</dbReference>
<dbReference type="PANTHER" id="PTHR43280:SF2">
    <property type="entry name" value="HTH-TYPE TRANSCRIPTIONAL REGULATOR EXSA"/>
    <property type="match status" value="1"/>
</dbReference>
<evidence type="ECO:0000256" key="2">
    <source>
        <dbReference type="ARBA" id="ARBA00023125"/>
    </source>
</evidence>
<evidence type="ECO:0000256" key="4">
    <source>
        <dbReference type="SAM" id="MobiDB-lite"/>
    </source>
</evidence>
<evidence type="ECO:0000256" key="3">
    <source>
        <dbReference type="ARBA" id="ARBA00023163"/>
    </source>
</evidence>
<dbReference type="InterPro" id="IPR009057">
    <property type="entry name" value="Homeodomain-like_sf"/>
</dbReference>
<dbReference type="Gene3D" id="1.10.10.60">
    <property type="entry name" value="Homeodomain-like"/>
    <property type="match status" value="2"/>
</dbReference>
<evidence type="ECO:0000313" key="7">
    <source>
        <dbReference type="EMBL" id="QBO59559.1"/>
    </source>
</evidence>
<keyword evidence="2" id="KW-0238">DNA-binding</keyword>
<keyword evidence="3" id="KW-0804">Transcription</keyword>
<dbReference type="RefSeq" id="WP_133440889.1">
    <property type="nucleotide sequence ID" value="NZ_CP037954.1"/>
</dbReference>
<keyword evidence="5" id="KW-0812">Transmembrane</keyword>
<organism evidence="7 8">
    <name type="scientific">Chryseobacterium salivictor</name>
    <dbReference type="NCBI Taxonomy" id="2547600"/>
    <lineage>
        <taxon>Bacteria</taxon>
        <taxon>Pseudomonadati</taxon>
        <taxon>Bacteroidota</taxon>
        <taxon>Flavobacteriia</taxon>
        <taxon>Flavobacteriales</taxon>
        <taxon>Weeksellaceae</taxon>
        <taxon>Chryseobacterium group</taxon>
        <taxon>Chryseobacterium</taxon>
    </lineage>
</organism>
<feature type="transmembrane region" description="Helical" evidence="5">
    <location>
        <begin position="389"/>
        <end position="408"/>
    </location>
</feature>
<name>A0A4P6ZIL6_9FLAO</name>